<evidence type="ECO:0000256" key="1">
    <source>
        <dbReference type="SAM" id="MobiDB-lite"/>
    </source>
</evidence>
<feature type="region of interest" description="Disordered" evidence="1">
    <location>
        <begin position="187"/>
        <end position="253"/>
    </location>
</feature>
<feature type="region of interest" description="Disordered" evidence="1">
    <location>
        <begin position="709"/>
        <end position="739"/>
    </location>
</feature>
<feature type="compositionally biased region" description="Basic and acidic residues" evidence="1">
    <location>
        <begin position="358"/>
        <end position="374"/>
    </location>
</feature>
<evidence type="ECO:0000313" key="3">
    <source>
        <dbReference type="Proteomes" id="UP000807504"/>
    </source>
</evidence>
<comment type="caution">
    <text evidence="2">The sequence shown here is derived from an EMBL/GenBank/DDBJ whole genome shotgun (WGS) entry which is preliminary data.</text>
</comment>
<name>A0A8T0FJ25_ARGBR</name>
<dbReference type="PANTHER" id="PTHR46060:SF1">
    <property type="entry name" value="MARINER MOS1 TRANSPOSASE-LIKE PROTEIN"/>
    <property type="match status" value="1"/>
</dbReference>
<organism evidence="2 3">
    <name type="scientific">Argiope bruennichi</name>
    <name type="common">Wasp spider</name>
    <name type="synonym">Aranea bruennichi</name>
    <dbReference type="NCBI Taxonomy" id="94029"/>
    <lineage>
        <taxon>Eukaryota</taxon>
        <taxon>Metazoa</taxon>
        <taxon>Ecdysozoa</taxon>
        <taxon>Arthropoda</taxon>
        <taxon>Chelicerata</taxon>
        <taxon>Arachnida</taxon>
        <taxon>Araneae</taxon>
        <taxon>Araneomorphae</taxon>
        <taxon>Entelegynae</taxon>
        <taxon>Araneoidea</taxon>
        <taxon>Araneidae</taxon>
        <taxon>Argiope</taxon>
    </lineage>
</organism>
<dbReference type="PANTHER" id="PTHR46060">
    <property type="entry name" value="MARINER MOS1 TRANSPOSASE-LIKE PROTEIN"/>
    <property type="match status" value="1"/>
</dbReference>
<reference evidence="2" key="2">
    <citation type="submission" date="2020-06" db="EMBL/GenBank/DDBJ databases">
        <authorList>
            <person name="Sheffer M."/>
        </authorList>
    </citation>
    <scope>NUCLEOTIDE SEQUENCE</scope>
</reference>
<gene>
    <name evidence="2" type="ORF">HNY73_007301</name>
</gene>
<feature type="compositionally biased region" description="Basic and acidic residues" evidence="1">
    <location>
        <begin position="386"/>
        <end position="395"/>
    </location>
</feature>
<feature type="region of interest" description="Disordered" evidence="1">
    <location>
        <begin position="1"/>
        <end position="168"/>
    </location>
</feature>
<dbReference type="Gene3D" id="3.30.420.10">
    <property type="entry name" value="Ribonuclease H-like superfamily/Ribonuclease H"/>
    <property type="match status" value="1"/>
</dbReference>
<feature type="compositionally biased region" description="Basic and acidic residues" evidence="1">
    <location>
        <begin position="485"/>
        <end position="505"/>
    </location>
</feature>
<accession>A0A8T0FJ25</accession>
<feature type="region of interest" description="Disordered" evidence="1">
    <location>
        <begin position="428"/>
        <end position="565"/>
    </location>
</feature>
<feature type="compositionally biased region" description="Low complexity" evidence="1">
    <location>
        <begin position="153"/>
        <end position="163"/>
    </location>
</feature>
<protein>
    <submittedName>
        <fullName evidence="2">Uncharacterized protein</fullName>
    </submittedName>
</protein>
<feature type="compositionally biased region" description="Basic and acidic residues" evidence="1">
    <location>
        <begin position="18"/>
        <end position="43"/>
    </location>
</feature>
<feature type="compositionally biased region" description="Basic and acidic residues" evidence="1">
    <location>
        <begin position="94"/>
        <end position="104"/>
    </location>
</feature>
<keyword evidence="3" id="KW-1185">Reference proteome</keyword>
<dbReference type="EMBL" id="JABXBU010000012">
    <property type="protein sequence ID" value="KAF8789360.1"/>
    <property type="molecule type" value="Genomic_DNA"/>
</dbReference>
<feature type="compositionally biased region" description="Low complexity" evidence="1">
    <location>
        <begin position="114"/>
        <end position="129"/>
    </location>
</feature>
<sequence>MSSGDKIPLLNQSSSESSESRSESEVEKAEENLEHLQLQERLVKGNWYVESSSSDSSIQERTTESTDVPMTVPIEESRPPFADVKSNPAPKRVRALDFQREAAEAQRAGENTETTDSTPPSIQSPPTSESSEKLVPPPIPPRKHYAIQKLLHSQASSNNSAASDRQTTLYGVPSIVSEVASYSGEEIPYDESANYQEDQTSNDAPDLGRQLSEASDSNISDIPDEYQAPPPPTPVSSREYGEPTVAQLQREEDIKVGTSLGIVSSKQDELEDVHPKSELSEGRLFSKEKDVYKLTKCEQKPKGNEQELSELEDMPNVSIGLQTDEERIQFSEFGAGSPSDRRGPSKYEAGQSSGGTRDISRLNPETKLDVEGKVGSKTNDPVQSGDELHHRELSEMKGSNVSPKLKTDKKHWQKAGGLLGMQLTAVTSKDSAVAEEADPISPCEAQIPEPMETGGNGESPEKMSTTADESVAADTGLPESNPTLKSRDRVNISETEGVSKEEQTSEKGVLQRKAKKYKRPDAKASSPPSDETRGSSPKKARPDLELKRTHRTRHDSSNKPGYVNLGYVHEKSSTSDEEETDHRVIKYFIKGSFPMDSKNELDAALDESASTFTIIKTWVADFKRGHTRTLEAERSGRQKSATTEEIVRKVRKNIMNDRRLKLTKVAKSVAHDDIGAVLYNSNRTDFLRRFLTVDETWIHYYTQKAKQRLKQWTAKDESTPKQAKSEPTPGKVDNSFLGR</sequence>
<dbReference type="AlphaFoldDB" id="A0A8T0FJ25"/>
<reference evidence="2" key="1">
    <citation type="journal article" date="2020" name="bioRxiv">
        <title>Chromosome-level reference genome of the European wasp spider Argiope bruennichi: a resource for studies on range expansion and evolutionary adaptation.</title>
        <authorList>
            <person name="Sheffer M.M."/>
            <person name="Hoppe A."/>
            <person name="Krehenwinkel H."/>
            <person name="Uhl G."/>
            <person name="Kuss A.W."/>
            <person name="Jensen L."/>
            <person name="Jensen C."/>
            <person name="Gillespie R.G."/>
            <person name="Hoff K.J."/>
            <person name="Prost S."/>
        </authorList>
    </citation>
    <scope>NUCLEOTIDE SEQUENCE</scope>
</reference>
<feature type="region of interest" description="Disordered" evidence="1">
    <location>
        <begin position="296"/>
        <end position="411"/>
    </location>
</feature>
<feature type="compositionally biased region" description="Basic and acidic residues" evidence="1">
    <location>
        <begin position="296"/>
        <end position="305"/>
    </location>
</feature>
<dbReference type="Proteomes" id="UP000807504">
    <property type="component" value="Unassembled WGS sequence"/>
</dbReference>
<evidence type="ECO:0000313" key="2">
    <source>
        <dbReference type="EMBL" id="KAF8789360.1"/>
    </source>
</evidence>
<dbReference type="InterPro" id="IPR052709">
    <property type="entry name" value="Transposase-MT_Hybrid"/>
</dbReference>
<feature type="compositionally biased region" description="Polar residues" evidence="1">
    <location>
        <begin position="193"/>
        <end position="203"/>
    </location>
</feature>
<proteinExistence type="predicted"/>
<dbReference type="InterPro" id="IPR036397">
    <property type="entry name" value="RNaseH_sf"/>
</dbReference>
<dbReference type="GO" id="GO:0003676">
    <property type="term" value="F:nucleic acid binding"/>
    <property type="evidence" value="ECO:0007669"/>
    <property type="project" value="InterPro"/>
</dbReference>